<evidence type="ECO:0000313" key="3">
    <source>
        <dbReference type="EMBL" id="EPZ16170.1"/>
    </source>
</evidence>
<keyword evidence="2" id="KW-0472">Membrane</keyword>
<evidence type="ECO:0000256" key="2">
    <source>
        <dbReference type="SAM" id="Phobius"/>
    </source>
</evidence>
<dbReference type="RefSeq" id="WP_021249012.1">
    <property type="nucleotide sequence ID" value="NZ_ATJV01000048.1"/>
</dbReference>
<keyword evidence="4" id="KW-1185">Reference proteome</keyword>
<sequence length="130" mass="14302">MKNAPDRKAAESAIEQRGFYTDNPRHQRALALLLQRPARREEIDRAAGCSNAPDLIGELRRRGLELPCERVEALDRDGRPCRPGVYHATAADRRKVSAWLRHRGAGFIAPELLGWVALAAVVGLMLAGGV</sequence>
<evidence type="ECO:0000256" key="1">
    <source>
        <dbReference type="SAM" id="MobiDB-lite"/>
    </source>
</evidence>
<keyword evidence="2" id="KW-1133">Transmembrane helix</keyword>
<reference evidence="3 4" key="1">
    <citation type="submission" date="2013-06" db="EMBL/GenBank/DDBJ databases">
        <title>Draft genome sequence of Thauera terpenica.</title>
        <authorList>
            <person name="Liu B."/>
            <person name="Frostegard A.H."/>
            <person name="Shapleigh J.P."/>
        </authorList>
    </citation>
    <scope>NUCLEOTIDE SEQUENCE [LARGE SCALE GENOMIC DNA]</scope>
    <source>
        <strain evidence="3 4">58Eu</strain>
    </source>
</reference>
<feature type="transmembrane region" description="Helical" evidence="2">
    <location>
        <begin position="104"/>
        <end position="127"/>
    </location>
</feature>
<dbReference type="Proteomes" id="UP000015455">
    <property type="component" value="Unassembled WGS sequence"/>
</dbReference>
<proteinExistence type="predicted"/>
<accession>S9ZFS3</accession>
<keyword evidence="2" id="KW-0812">Transmembrane</keyword>
<feature type="region of interest" description="Disordered" evidence="1">
    <location>
        <begin position="1"/>
        <end position="21"/>
    </location>
</feature>
<dbReference type="AlphaFoldDB" id="S9ZFS3"/>
<gene>
    <name evidence="3" type="ORF">M622_03050</name>
</gene>
<dbReference type="STRING" id="1348657.M622_03050"/>
<dbReference type="OrthoDB" id="8909309at2"/>
<organism evidence="3 4">
    <name type="scientific">Thauera terpenica 58Eu</name>
    <dbReference type="NCBI Taxonomy" id="1348657"/>
    <lineage>
        <taxon>Bacteria</taxon>
        <taxon>Pseudomonadati</taxon>
        <taxon>Pseudomonadota</taxon>
        <taxon>Betaproteobacteria</taxon>
        <taxon>Rhodocyclales</taxon>
        <taxon>Zoogloeaceae</taxon>
        <taxon>Thauera</taxon>
    </lineage>
</organism>
<dbReference type="PATRIC" id="fig|1348657.5.peg.1588"/>
<dbReference type="EMBL" id="ATJV01000048">
    <property type="protein sequence ID" value="EPZ16170.1"/>
    <property type="molecule type" value="Genomic_DNA"/>
</dbReference>
<name>S9ZFS3_9RHOO</name>
<evidence type="ECO:0000313" key="4">
    <source>
        <dbReference type="Proteomes" id="UP000015455"/>
    </source>
</evidence>
<feature type="compositionally biased region" description="Basic and acidic residues" evidence="1">
    <location>
        <begin position="1"/>
        <end position="10"/>
    </location>
</feature>
<comment type="caution">
    <text evidence="3">The sequence shown here is derived from an EMBL/GenBank/DDBJ whole genome shotgun (WGS) entry which is preliminary data.</text>
</comment>
<protein>
    <submittedName>
        <fullName evidence="3">Uncharacterized protein</fullName>
    </submittedName>
</protein>
<dbReference type="eggNOG" id="ENOG5032ZQC">
    <property type="taxonomic scope" value="Bacteria"/>
</dbReference>